<keyword evidence="3 4" id="KW-0408">Iron</keyword>
<dbReference type="PANTHER" id="PTHR35008">
    <property type="entry name" value="BLL4482 PROTEIN-RELATED"/>
    <property type="match status" value="1"/>
</dbReference>
<dbReference type="STRING" id="1391654.AKJ09_05202"/>
<protein>
    <submittedName>
        <fullName evidence="8">Putative diheme cytochrome c-553</fullName>
    </submittedName>
</protein>
<feature type="signal peptide" evidence="6">
    <location>
        <begin position="1"/>
        <end position="18"/>
    </location>
</feature>
<dbReference type="GO" id="GO:0020037">
    <property type="term" value="F:heme binding"/>
    <property type="evidence" value="ECO:0007669"/>
    <property type="project" value="InterPro"/>
</dbReference>
<evidence type="ECO:0000256" key="5">
    <source>
        <dbReference type="SAM" id="MobiDB-lite"/>
    </source>
</evidence>
<dbReference type="GO" id="GO:0009055">
    <property type="term" value="F:electron transfer activity"/>
    <property type="evidence" value="ECO:0007669"/>
    <property type="project" value="InterPro"/>
</dbReference>
<evidence type="ECO:0000313" key="8">
    <source>
        <dbReference type="EMBL" id="AKU98538.1"/>
    </source>
</evidence>
<keyword evidence="9" id="KW-1185">Reference proteome</keyword>
<evidence type="ECO:0000256" key="2">
    <source>
        <dbReference type="ARBA" id="ARBA00022723"/>
    </source>
</evidence>
<reference evidence="8 9" key="1">
    <citation type="submission" date="2015-08" db="EMBL/GenBank/DDBJ databases">
        <authorList>
            <person name="Babu N.S."/>
            <person name="Beckwith C.J."/>
            <person name="Beseler K.G."/>
            <person name="Brison A."/>
            <person name="Carone J.V."/>
            <person name="Caskin T.P."/>
            <person name="Diamond M."/>
            <person name="Durham M.E."/>
            <person name="Foxe J.M."/>
            <person name="Go M."/>
            <person name="Henderson B.A."/>
            <person name="Jones I.B."/>
            <person name="McGettigan J.A."/>
            <person name="Micheletti S.J."/>
            <person name="Nasrallah M.E."/>
            <person name="Ortiz D."/>
            <person name="Piller C.R."/>
            <person name="Privatt S.R."/>
            <person name="Schneider S.L."/>
            <person name="Sharp S."/>
            <person name="Smith T.C."/>
            <person name="Stanton J.D."/>
            <person name="Ullery H.E."/>
            <person name="Wilson R.J."/>
            <person name="Serrano M.G."/>
            <person name="Buck G."/>
            <person name="Lee V."/>
            <person name="Wang Y."/>
            <person name="Carvalho R."/>
            <person name="Voegtly L."/>
            <person name="Shi R."/>
            <person name="Duckworth R."/>
            <person name="Johnson A."/>
            <person name="Loviza R."/>
            <person name="Walstead R."/>
            <person name="Shah Z."/>
            <person name="Kiflezghi M."/>
            <person name="Wade K."/>
            <person name="Ball S.L."/>
            <person name="Bradley K.W."/>
            <person name="Asai D.J."/>
            <person name="Bowman C.A."/>
            <person name="Russell D.A."/>
            <person name="Pope W.H."/>
            <person name="Jacobs-Sera D."/>
            <person name="Hendrix R.W."/>
            <person name="Hatfull G.F."/>
        </authorList>
    </citation>
    <scope>NUCLEOTIDE SEQUENCE [LARGE SCALE GENOMIC DNA]</scope>
    <source>
        <strain evidence="8 9">DSM 27648</strain>
    </source>
</reference>
<dbReference type="EMBL" id="CP012333">
    <property type="protein sequence ID" value="AKU98538.1"/>
    <property type="molecule type" value="Genomic_DNA"/>
</dbReference>
<dbReference type="PROSITE" id="PS51007">
    <property type="entry name" value="CYTC"/>
    <property type="match status" value="1"/>
</dbReference>
<feature type="region of interest" description="Disordered" evidence="5">
    <location>
        <begin position="60"/>
        <end position="84"/>
    </location>
</feature>
<keyword evidence="2 4" id="KW-0479">Metal-binding</keyword>
<dbReference type="AlphaFoldDB" id="A0A0K1PYD7"/>
<proteinExistence type="predicted"/>
<dbReference type="PANTHER" id="PTHR35008:SF8">
    <property type="entry name" value="ALCOHOL DEHYDROGENASE CYTOCHROME C SUBUNIT"/>
    <property type="match status" value="1"/>
</dbReference>
<feature type="compositionally biased region" description="Polar residues" evidence="5">
    <location>
        <begin position="65"/>
        <end position="77"/>
    </location>
</feature>
<dbReference type="InterPro" id="IPR051459">
    <property type="entry name" value="Cytochrome_c-type_DH"/>
</dbReference>
<evidence type="ECO:0000256" key="1">
    <source>
        <dbReference type="ARBA" id="ARBA00022617"/>
    </source>
</evidence>
<evidence type="ECO:0000313" key="9">
    <source>
        <dbReference type="Proteomes" id="UP000064967"/>
    </source>
</evidence>
<dbReference type="KEGG" id="llu:AKJ09_05202"/>
<sequence length="144" mass="14278">MFLAVLPFAMACSSSTTSSSSSSDAGGTTNAASVDLGKTIATKNACASCHGADYAGSASGIPGNPNVNAPNVTSDEQTGVGGWSDEQLAAAIRTGVDDEGKSLCSVMPKFGSLSDADVANLVAYLRSVPAVSKDIPATDCPAVK</sequence>
<dbReference type="Gene3D" id="1.10.760.10">
    <property type="entry name" value="Cytochrome c-like domain"/>
    <property type="match status" value="1"/>
</dbReference>
<evidence type="ECO:0000256" key="6">
    <source>
        <dbReference type="SAM" id="SignalP"/>
    </source>
</evidence>
<evidence type="ECO:0000256" key="4">
    <source>
        <dbReference type="PROSITE-ProRule" id="PRU00433"/>
    </source>
</evidence>
<dbReference type="SUPFAM" id="SSF46626">
    <property type="entry name" value="Cytochrome c"/>
    <property type="match status" value="1"/>
</dbReference>
<dbReference type="GO" id="GO:0046872">
    <property type="term" value="F:metal ion binding"/>
    <property type="evidence" value="ECO:0007669"/>
    <property type="project" value="UniProtKB-KW"/>
</dbReference>
<feature type="chain" id="PRO_5005466581" evidence="6">
    <location>
        <begin position="19"/>
        <end position="144"/>
    </location>
</feature>
<keyword evidence="6" id="KW-0732">Signal</keyword>
<evidence type="ECO:0000256" key="3">
    <source>
        <dbReference type="ARBA" id="ARBA00023004"/>
    </source>
</evidence>
<name>A0A0K1PYD7_9BACT</name>
<dbReference type="Pfam" id="PF00034">
    <property type="entry name" value="Cytochrom_C"/>
    <property type="match status" value="1"/>
</dbReference>
<dbReference type="InterPro" id="IPR009056">
    <property type="entry name" value="Cyt_c-like_dom"/>
</dbReference>
<keyword evidence="1 4" id="KW-0349">Heme</keyword>
<evidence type="ECO:0000259" key="7">
    <source>
        <dbReference type="PROSITE" id="PS51007"/>
    </source>
</evidence>
<dbReference type="InterPro" id="IPR036909">
    <property type="entry name" value="Cyt_c-like_dom_sf"/>
</dbReference>
<feature type="domain" description="Cytochrome c" evidence="7">
    <location>
        <begin position="32"/>
        <end position="129"/>
    </location>
</feature>
<organism evidence="8 9">
    <name type="scientific">Labilithrix luteola</name>
    <dbReference type="NCBI Taxonomy" id="1391654"/>
    <lineage>
        <taxon>Bacteria</taxon>
        <taxon>Pseudomonadati</taxon>
        <taxon>Myxococcota</taxon>
        <taxon>Polyangia</taxon>
        <taxon>Polyangiales</taxon>
        <taxon>Labilitrichaceae</taxon>
        <taxon>Labilithrix</taxon>
    </lineage>
</organism>
<dbReference type="Proteomes" id="UP000064967">
    <property type="component" value="Chromosome"/>
</dbReference>
<accession>A0A0K1PYD7</accession>
<gene>
    <name evidence="8" type="ORF">AKJ09_05202</name>
</gene>